<dbReference type="GO" id="GO:0032977">
    <property type="term" value="F:membrane insertase activity"/>
    <property type="evidence" value="ECO:0007669"/>
    <property type="project" value="InterPro"/>
</dbReference>
<comment type="caution">
    <text evidence="9">The sequence shown here is derived from an EMBL/GenBank/DDBJ whole genome shotgun (WGS) entry which is preliminary data.</text>
</comment>
<evidence type="ECO:0000256" key="5">
    <source>
        <dbReference type="ARBA" id="ARBA00023136"/>
    </source>
</evidence>
<proteinExistence type="inferred from homology"/>
<evidence type="ECO:0000256" key="1">
    <source>
        <dbReference type="ARBA" id="ARBA00004141"/>
    </source>
</evidence>
<dbReference type="InParanoid" id="A0A1E1LQ11"/>
<organism evidence="9 10">
    <name type="scientific">Rhynchosporium graminicola</name>
    <dbReference type="NCBI Taxonomy" id="2792576"/>
    <lineage>
        <taxon>Eukaryota</taxon>
        <taxon>Fungi</taxon>
        <taxon>Dikarya</taxon>
        <taxon>Ascomycota</taxon>
        <taxon>Pezizomycotina</taxon>
        <taxon>Leotiomycetes</taxon>
        <taxon>Helotiales</taxon>
        <taxon>Ploettnerulaceae</taxon>
        <taxon>Rhynchosporium</taxon>
    </lineage>
</organism>
<dbReference type="InterPro" id="IPR028055">
    <property type="entry name" value="YidC/Oxa/ALB_C"/>
</dbReference>
<name>A0A1E1LQ11_9HELO</name>
<dbReference type="EMBL" id="FJUW01000074">
    <property type="protein sequence ID" value="CZT12585.1"/>
    <property type="molecule type" value="Genomic_DNA"/>
</dbReference>
<dbReference type="InterPro" id="IPR001708">
    <property type="entry name" value="YidC/ALB3/OXA1/COX18"/>
</dbReference>
<dbReference type="PANTHER" id="PTHR12428">
    <property type="entry name" value="OXA1"/>
    <property type="match status" value="1"/>
</dbReference>
<feature type="transmembrane region" description="Helical" evidence="7">
    <location>
        <begin position="243"/>
        <end position="269"/>
    </location>
</feature>
<keyword evidence="3 6" id="KW-0812">Transmembrane</keyword>
<dbReference type="CDD" id="cd20069">
    <property type="entry name" value="5TM_Oxa1-like"/>
    <property type="match status" value="1"/>
</dbReference>
<dbReference type="PANTHER" id="PTHR12428:SF65">
    <property type="entry name" value="CYTOCHROME C OXIDASE ASSEMBLY PROTEIN COX18, MITOCHONDRIAL"/>
    <property type="match status" value="1"/>
</dbReference>
<dbReference type="GO" id="GO:0005743">
    <property type="term" value="C:mitochondrial inner membrane"/>
    <property type="evidence" value="ECO:0007669"/>
    <property type="project" value="TreeGrafter"/>
</dbReference>
<dbReference type="STRING" id="914237.A0A1E1LQ11"/>
<dbReference type="GO" id="GO:0032979">
    <property type="term" value="P:protein insertion into mitochondrial inner membrane from matrix"/>
    <property type="evidence" value="ECO:0007669"/>
    <property type="project" value="TreeGrafter"/>
</dbReference>
<protein>
    <submittedName>
        <fullName evidence="9">Related to COX18 Protein required for activity of mitochondrial cytochrome oxidase</fullName>
    </submittedName>
</protein>
<comment type="subcellular location">
    <subcellularLocation>
        <location evidence="1 6">Membrane</location>
        <topology evidence="1 6">Multi-pass membrane protein</topology>
    </subcellularLocation>
</comment>
<dbReference type="GO" id="GO:0033617">
    <property type="term" value="P:mitochondrial respiratory chain complex IV assembly"/>
    <property type="evidence" value="ECO:0007669"/>
    <property type="project" value="TreeGrafter"/>
</dbReference>
<evidence type="ECO:0000256" key="3">
    <source>
        <dbReference type="ARBA" id="ARBA00022692"/>
    </source>
</evidence>
<accession>A0A1E1LQ11</accession>
<evidence type="ECO:0000256" key="7">
    <source>
        <dbReference type="SAM" id="Phobius"/>
    </source>
</evidence>
<reference evidence="10" key="1">
    <citation type="submission" date="2016-03" db="EMBL/GenBank/DDBJ databases">
        <authorList>
            <person name="Ploux O."/>
        </authorList>
    </citation>
    <scope>NUCLEOTIDE SEQUENCE [LARGE SCALE GENOMIC DNA]</scope>
    <source>
        <strain evidence="10">UK7</strain>
    </source>
</reference>
<evidence type="ECO:0000256" key="4">
    <source>
        <dbReference type="ARBA" id="ARBA00022989"/>
    </source>
</evidence>
<comment type="similarity">
    <text evidence="2 6">Belongs to the OXA1/ALB3/YidC family.</text>
</comment>
<keyword evidence="5 7" id="KW-0472">Membrane</keyword>
<evidence type="ECO:0000259" key="8">
    <source>
        <dbReference type="Pfam" id="PF02096"/>
    </source>
</evidence>
<dbReference type="AlphaFoldDB" id="A0A1E1LQ11"/>
<gene>
    <name evidence="9" type="ORF">RCO7_03993</name>
</gene>
<evidence type="ECO:0000256" key="2">
    <source>
        <dbReference type="ARBA" id="ARBA00009877"/>
    </source>
</evidence>
<keyword evidence="4 7" id="KW-1133">Transmembrane helix</keyword>
<feature type="domain" description="Membrane insertase YidC/Oxa/ALB C-terminal" evidence="8">
    <location>
        <begin position="67"/>
        <end position="316"/>
    </location>
</feature>
<evidence type="ECO:0000313" key="10">
    <source>
        <dbReference type="Proteomes" id="UP000178129"/>
    </source>
</evidence>
<keyword evidence="10" id="KW-1185">Reference proteome</keyword>
<evidence type="ECO:0000256" key="6">
    <source>
        <dbReference type="RuleBase" id="RU003945"/>
    </source>
</evidence>
<dbReference type="Proteomes" id="UP000178129">
    <property type="component" value="Unassembled WGS sequence"/>
</dbReference>
<dbReference type="FunCoup" id="A0A1E1LQ11">
    <property type="interactions" value="56"/>
</dbReference>
<sequence>MSVLRPSSSILLLSHSKSRLTPLLALPPHLRTRAFSSTPRPQNILLSTITASHDALTAVHSLTGLPWAYSIPLFAVMLRTTLVLPLAIYTRRSLITKVQISPILQAYKTILIRQTMRENLHVGPVKVQGEVLRKVKAKREELYKRYGCGNWKTYLGLLQLPIFLSVMEALRKMCASNQGVLGMLLGSDETVVQNAETGAESTLASLSPESGTFESLLSSIPLESSFATEGMLWFPDLLLPDPYYVLPFVLSGTILLSIFGGSTSHAVIVTTWQKRVKSSMGTVALCIGPLMLNVPSALMIYWITSSTTAYLQALLLDKFMPLPKPIPTLEPKGRWMVALGQKPDGYVNPLLTMKDGEALFEKGSIQVENGIVGRGSKPVVVEDNKPVGKAGSMSGV</sequence>
<evidence type="ECO:0000313" key="9">
    <source>
        <dbReference type="EMBL" id="CZT12585.1"/>
    </source>
</evidence>
<feature type="transmembrane region" description="Helical" evidence="7">
    <location>
        <begin position="281"/>
        <end position="303"/>
    </location>
</feature>
<dbReference type="Pfam" id="PF02096">
    <property type="entry name" value="60KD_IMP"/>
    <property type="match status" value="1"/>
</dbReference>